<organism evidence="1 2">
    <name type="scientific">Lactobacillus apis</name>
    <dbReference type="NCBI Taxonomy" id="303541"/>
    <lineage>
        <taxon>Bacteria</taxon>
        <taxon>Bacillati</taxon>
        <taxon>Bacillota</taxon>
        <taxon>Bacilli</taxon>
        <taxon>Lactobacillales</taxon>
        <taxon>Lactobacillaceae</taxon>
        <taxon>Lactobacillus</taxon>
    </lineage>
</organism>
<protein>
    <submittedName>
        <fullName evidence="1">Uncharacterized protein</fullName>
    </submittedName>
</protein>
<name>A0A0F4LN37_9LACO</name>
<geneLocation type="plasmid" evidence="1">
    <name>pHma11p1</name>
</geneLocation>
<dbReference type="EMBL" id="JXLG01000016">
    <property type="protein sequence ID" value="KJY59684.1"/>
    <property type="molecule type" value="Genomic_DNA"/>
</dbReference>
<gene>
    <name evidence="1" type="ORF">JF72_15210</name>
</gene>
<dbReference type="Pfam" id="PF16475">
    <property type="entry name" value="DUF5052"/>
    <property type="match status" value="1"/>
</dbReference>
<dbReference type="RefSeq" id="WP_046308360.1">
    <property type="nucleotide sequence ID" value="NZ_KQ034005.1"/>
</dbReference>
<dbReference type="AlphaFoldDB" id="A0A0F4LN37"/>
<reference evidence="1 2" key="1">
    <citation type="submission" date="2015-01" db="EMBL/GenBank/DDBJ databases">
        <title>Comparative genomics of the lactic acid bacteria isolated from the honey bee gut.</title>
        <authorList>
            <person name="Ellegaard K.M."/>
            <person name="Tamarit D."/>
            <person name="Javelind E."/>
            <person name="Olofsson T."/>
            <person name="Andersson S.G."/>
            <person name="Vasquez A."/>
        </authorList>
    </citation>
    <scope>NUCLEOTIDE SEQUENCE [LARGE SCALE GENOMIC DNA]</scope>
    <source>
        <strain evidence="1 2">Hma11</strain>
        <plasmid evidence="1">pHma11p1</plasmid>
    </source>
</reference>
<dbReference type="PROSITE" id="PS51257">
    <property type="entry name" value="PROKAR_LIPOPROTEIN"/>
    <property type="match status" value="1"/>
</dbReference>
<keyword evidence="1" id="KW-0614">Plasmid</keyword>
<dbReference type="Proteomes" id="UP000033682">
    <property type="component" value="Plasmid pHma11p1"/>
</dbReference>
<keyword evidence="2" id="KW-1185">Reference proteome</keyword>
<accession>A0A0F4LN37</accession>
<evidence type="ECO:0000313" key="2">
    <source>
        <dbReference type="Proteomes" id="UP000033682"/>
    </source>
</evidence>
<dbReference type="InterPro" id="IPR032484">
    <property type="entry name" value="DUF5052"/>
</dbReference>
<proteinExistence type="predicted"/>
<comment type="caution">
    <text evidence="1">The sequence shown here is derived from an EMBL/GenBank/DDBJ whole genome shotgun (WGS) entry which is preliminary data.</text>
</comment>
<sequence>MKEKITKVVIVAALITTLSGCDKNSSTFANRHERAATSSRTTKKKYTIATYDDNGQKTESFESKDFRYDEDNFPSLGSWGWYPDVRPIATYNLEDGNKKISWAVNKGVSLISYEGTTNYFDEYNRQKKDQSKKDLTKPEVYKFYQYLKKTKHYNKDEKVLFIKAKTGVIIGAFTGKNFTYDFDYNDGTNTDINIFNINGHTVITQNCYFTAYPIKEIEKMGDEK</sequence>
<dbReference type="PATRIC" id="fig|303541.3.peg.94"/>
<dbReference type="HOGENOM" id="CLU_1233724_0_0_9"/>
<evidence type="ECO:0000313" key="1">
    <source>
        <dbReference type="EMBL" id="KJY59684.1"/>
    </source>
</evidence>